<organism evidence="1">
    <name type="scientific">Xenopus tropicalis</name>
    <name type="common">Western clawed frog</name>
    <name type="synonym">Silurana tropicalis</name>
    <dbReference type="NCBI Taxonomy" id="8364"/>
    <lineage>
        <taxon>Eukaryota</taxon>
        <taxon>Metazoa</taxon>
        <taxon>Chordata</taxon>
        <taxon>Craniata</taxon>
        <taxon>Vertebrata</taxon>
        <taxon>Euteleostomi</taxon>
        <taxon>Amphibia</taxon>
        <taxon>Batrachia</taxon>
        <taxon>Anura</taxon>
        <taxon>Pipoidea</taxon>
        <taxon>Pipidae</taxon>
        <taxon>Xenopodinae</taxon>
        <taxon>Xenopus</taxon>
        <taxon>Silurana</taxon>
    </lineage>
</organism>
<dbReference type="AlphaFoldDB" id="A0A1B8Y393"/>
<gene>
    <name evidence="1" type="ORF">XENTR_v90027162mg</name>
</gene>
<evidence type="ECO:0000313" key="1">
    <source>
        <dbReference type="EMBL" id="OCA17406.1"/>
    </source>
</evidence>
<protein>
    <submittedName>
        <fullName evidence="1">Uncharacterized protein</fullName>
    </submittedName>
</protein>
<proteinExistence type="predicted"/>
<accession>A0A1B8Y393</accession>
<reference evidence="1" key="1">
    <citation type="submission" date="2009-11" db="EMBL/GenBank/DDBJ databases">
        <authorList>
            <consortium name="US DOE Joint Genome Institute (JGI-PGF)"/>
            <person name="Ottilar R."/>
            <person name="Schmutz J."/>
            <person name="Salamov A."/>
            <person name="Cheng J.F."/>
            <person name="Lucas S."/>
            <person name="Pitluck S."/>
            <person name="Gundlach H."/>
            <person name="Guo Y."/>
            <person name="Haberer G."/>
            <person name="Nasrallah J."/>
            <person name="Mayer K.F.X."/>
            <person name="van de Peer Y."/>
            <person name="Weigel D."/>
            <person name="Grigoriev I.V."/>
        </authorList>
    </citation>
    <scope>NUCLEOTIDE SEQUENCE</scope>
    <source>
        <strain evidence="1">Nigerian</strain>
    </source>
</reference>
<sequence length="89" mass="10518">MLNLPSSAAPPEFSNVLHSHPRLWHWRFFPLWGTGWKVHWEVHSPGVWNPEELSLAQGERRRGPQFQGQRGRHCNLWVLRILPSEYEAQ</sequence>
<reference evidence="1" key="2">
    <citation type="journal article" date="2010" name="Science">
        <title>The genome of the Western clawed frog Xenopus tropicalis.</title>
        <authorList>
            <person name="Hellsten U."/>
            <person name="Harland R.M."/>
            <person name="Gilchrist M.J."/>
            <person name="Hendrix D."/>
            <person name="Jurka J."/>
            <person name="Kapitonov V."/>
            <person name="Ovcharenko I."/>
            <person name="Putnam N.H."/>
            <person name="Shu S."/>
            <person name="Taher L."/>
            <person name="Blitz I.L."/>
            <person name="Blumberg B."/>
            <person name="Dichmann D.S."/>
            <person name="Dubchak I."/>
            <person name="Amaya E."/>
            <person name="Detter J.C."/>
            <person name="Fletcher R."/>
            <person name="Gerhard D.S."/>
            <person name="Goodstein D."/>
            <person name="Graves T."/>
            <person name="Grigoriev I.V."/>
            <person name="Grimwood J."/>
            <person name="Kawashima T."/>
            <person name="Lindquist E."/>
            <person name="Lucas S.M."/>
            <person name="Mead P.E."/>
            <person name="Mitros T."/>
            <person name="Ogino H."/>
            <person name="Ohta Y."/>
            <person name="Poliakov A.V."/>
            <person name="Pollet N."/>
            <person name="Robert J."/>
            <person name="Salamov A."/>
            <person name="Sater A.K."/>
            <person name="Schmutz J."/>
            <person name="Terry A."/>
            <person name="Vize P.D."/>
            <person name="Warren W.C."/>
            <person name="Wells D."/>
            <person name="Wills A."/>
            <person name="Wilson R.K."/>
            <person name="Zimmerman L.B."/>
            <person name="Zorn A.M."/>
            <person name="Grainger R."/>
            <person name="Grammer T."/>
            <person name="Khokha M.K."/>
            <person name="Richardson P.M."/>
            <person name="Rokhsar D.S."/>
        </authorList>
    </citation>
    <scope>NUCLEOTIDE SEQUENCE [LARGE SCALE GENOMIC DNA]</scope>
    <source>
        <strain evidence="1">Nigerian</strain>
    </source>
</reference>
<dbReference type="EMBL" id="KV460499">
    <property type="protein sequence ID" value="OCA17406.1"/>
    <property type="molecule type" value="Genomic_DNA"/>
</dbReference>
<name>A0A1B8Y393_XENTR</name>
<reference evidence="1" key="3">
    <citation type="submission" date="2016-05" db="EMBL/GenBank/DDBJ databases">
        <title>WGS assembly of Xenopus tropicalis.</title>
        <authorList>
            <person name="Sessions A."/>
            <person name="Jenkins J."/>
            <person name="Mitros T."/>
            <person name="Lyons J.T."/>
            <person name="Dichmann D.S."/>
            <person name="Robert J."/>
            <person name="Harland R.M."/>
            <person name="Rokhsar D.S."/>
        </authorList>
    </citation>
    <scope>NUCLEOTIDE SEQUENCE</scope>
    <source>
        <strain evidence="1">Nigerian</strain>
    </source>
</reference>